<keyword evidence="3" id="KW-1185">Reference proteome</keyword>
<evidence type="ECO:0000256" key="1">
    <source>
        <dbReference type="SAM" id="MobiDB-lite"/>
    </source>
</evidence>
<protein>
    <submittedName>
        <fullName evidence="2">Uncharacterized protein</fullName>
    </submittedName>
</protein>
<evidence type="ECO:0000313" key="3">
    <source>
        <dbReference type="Proteomes" id="UP001195769"/>
    </source>
</evidence>
<dbReference type="Proteomes" id="UP001195769">
    <property type="component" value="Unassembled WGS sequence"/>
</dbReference>
<comment type="caution">
    <text evidence="2">The sequence shown here is derived from an EMBL/GenBank/DDBJ whole genome shotgun (WGS) entry which is preliminary data.</text>
</comment>
<proteinExistence type="predicted"/>
<dbReference type="RefSeq" id="XP_041225451.1">
    <property type="nucleotide sequence ID" value="XM_041367145.1"/>
</dbReference>
<evidence type="ECO:0000313" key="2">
    <source>
        <dbReference type="EMBL" id="KAG1899875.1"/>
    </source>
</evidence>
<gene>
    <name evidence="2" type="ORF">F5891DRAFT_1189347</name>
</gene>
<dbReference type="AlphaFoldDB" id="A0AAD4E531"/>
<dbReference type="GeneID" id="64661443"/>
<name>A0AAD4E531_9AGAM</name>
<organism evidence="2 3">
    <name type="scientific">Suillus fuscotomentosus</name>
    <dbReference type="NCBI Taxonomy" id="1912939"/>
    <lineage>
        <taxon>Eukaryota</taxon>
        <taxon>Fungi</taxon>
        <taxon>Dikarya</taxon>
        <taxon>Basidiomycota</taxon>
        <taxon>Agaricomycotina</taxon>
        <taxon>Agaricomycetes</taxon>
        <taxon>Agaricomycetidae</taxon>
        <taxon>Boletales</taxon>
        <taxon>Suillineae</taxon>
        <taxon>Suillaceae</taxon>
        <taxon>Suillus</taxon>
    </lineage>
</organism>
<accession>A0AAD4E531</accession>
<feature type="compositionally biased region" description="Low complexity" evidence="1">
    <location>
        <begin position="1"/>
        <end position="15"/>
    </location>
</feature>
<reference evidence="2" key="1">
    <citation type="journal article" date="2020" name="New Phytol.">
        <title>Comparative genomics reveals dynamic genome evolution in host specialist ectomycorrhizal fungi.</title>
        <authorList>
            <person name="Lofgren L.A."/>
            <person name="Nguyen N.H."/>
            <person name="Vilgalys R."/>
            <person name="Ruytinx J."/>
            <person name="Liao H.L."/>
            <person name="Branco S."/>
            <person name="Kuo A."/>
            <person name="LaButti K."/>
            <person name="Lipzen A."/>
            <person name="Andreopoulos W."/>
            <person name="Pangilinan J."/>
            <person name="Riley R."/>
            <person name="Hundley H."/>
            <person name="Na H."/>
            <person name="Barry K."/>
            <person name="Grigoriev I.V."/>
            <person name="Stajich J.E."/>
            <person name="Kennedy P.G."/>
        </authorList>
    </citation>
    <scope>NUCLEOTIDE SEQUENCE</scope>
    <source>
        <strain evidence="2">FC203</strain>
    </source>
</reference>
<dbReference type="EMBL" id="JABBWK010000030">
    <property type="protein sequence ID" value="KAG1899875.1"/>
    <property type="molecule type" value="Genomic_DNA"/>
</dbReference>
<sequence>MSSKSQMSPKSSKSPKLPRLNSRTLKFSHGLLSLHFYPKHFNVHQVQPFALYFEADVINAITRFILGQTISLKEYDDNNPLSSSLQSDSQNRLLHIACYPPFHLLHTASLESQMFHFLSALSGPSSDVFIHSNVERIGTDVDDTVTDAHIDTLLGLTQDNSLLWPPLDLFDKYMEWEGEWTASLEAWFMRHIAAIQDRDSRAFATCSQWTARLCQRTTSSSKDTSRVVTEAQAELLCFDIDKLDPKSFAALD</sequence>
<feature type="region of interest" description="Disordered" evidence="1">
    <location>
        <begin position="1"/>
        <end position="20"/>
    </location>
</feature>